<evidence type="ECO:0000256" key="2">
    <source>
        <dbReference type="SAM" id="SignalP"/>
    </source>
</evidence>
<evidence type="ECO:0000256" key="1">
    <source>
        <dbReference type="SAM" id="MobiDB-lite"/>
    </source>
</evidence>
<dbReference type="AlphaFoldDB" id="A0A316ELE4"/>
<feature type="region of interest" description="Disordered" evidence="1">
    <location>
        <begin position="64"/>
        <end position="97"/>
    </location>
</feature>
<accession>A0A316ELE4</accession>
<keyword evidence="4" id="KW-1185">Reference proteome</keyword>
<evidence type="ECO:0000313" key="4">
    <source>
        <dbReference type="Proteomes" id="UP000245754"/>
    </source>
</evidence>
<evidence type="ECO:0000313" key="3">
    <source>
        <dbReference type="EMBL" id="PWK31948.1"/>
    </source>
</evidence>
<feature type="region of interest" description="Disordered" evidence="1">
    <location>
        <begin position="115"/>
        <end position="135"/>
    </location>
</feature>
<keyword evidence="2" id="KW-0732">Signal</keyword>
<proteinExistence type="predicted"/>
<dbReference type="RefSeq" id="WP_109585309.1">
    <property type="nucleotide sequence ID" value="NZ_QGGT01000008.1"/>
</dbReference>
<comment type="caution">
    <text evidence="3">The sequence shown here is derived from an EMBL/GenBank/DDBJ whole genome shotgun (WGS) entry which is preliminary data.</text>
</comment>
<protein>
    <submittedName>
        <fullName evidence="3">Uncharacterized protein</fullName>
    </submittedName>
</protein>
<organism evidence="3 4">
    <name type="scientific">Cupriavidus plantarum</name>
    <dbReference type="NCBI Taxonomy" id="942865"/>
    <lineage>
        <taxon>Bacteria</taxon>
        <taxon>Pseudomonadati</taxon>
        <taxon>Pseudomonadota</taxon>
        <taxon>Betaproteobacteria</taxon>
        <taxon>Burkholderiales</taxon>
        <taxon>Burkholderiaceae</taxon>
        <taxon>Cupriavidus</taxon>
    </lineage>
</organism>
<reference evidence="3 4" key="1">
    <citation type="submission" date="2018-05" db="EMBL/GenBank/DDBJ databases">
        <title>Genomic Encyclopedia of Type Strains, Phase IV (KMG-V): Genome sequencing to study the core and pangenomes of soil and plant-associated prokaryotes.</title>
        <authorList>
            <person name="Whitman W."/>
        </authorList>
    </citation>
    <scope>NUCLEOTIDE SEQUENCE [LARGE SCALE GENOMIC DNA]</scope>
    <source>
        <strain evidence="3 4">SLV-132</strain>
    </source>
</reference>
<dbReference type="EMBL" id="QGGT01000008">
    <property type="protein sequence ID" value="PWK31948.1"/>
    <property type="molecule type" value="Genomic_DNA"/>
</dbReference>
<sequence>MTFVQFFRLLLTIVLLAFLPLQAWAGIGAPVAGNAAVWEAGAHVAPAPTVEDVALASASDAAGLADLGNSGPPADSHYPADTSEPSPPGADFAEQLLPPPPLRVAVHDMRGALPRYAGMTLPDPDLPRLPRPPRG</sequence>
<feature type="signal peptide" evidence="2">
    <location>
        <begin position="1"/>
        <end position="25"/>
    </location>
</feature>
<dbReference type="Proteomes" id="UP000245754">
    <property type="component" value="Unassembled WGS sequence"/>
</dbReference>
<feature type="chain" id="PRO_5016282137" evidence="2">
    <location>
        <begin position="26"/>
        <end position="135"/>
    </location>
</feature>
<name>A0A316ELE4_9BURK</name>
<gene>
    <name evidence="3" type="ORF">C7419_10889</name>
</gene>